<sequence>MDIEWAKSKLEQYLALCRQVKAAVPAGEYWNDRAAALNDKAELMLSTVQRIVFQVEPGNSEPLLPPGYSNSDTELRVRRVLGALQDAEEADRHLTPSAPDFIADRMHPTIWSAAAVIWDTGEYRVAVGQSALALATHLKVRSKSKLSDRKLVQDVFAPDAPKPGGVRLQFPGDRDDESWRSRQSGLHLLAQGAFAGIRNIAAHEGEPWPEQIALEFLAVLSVLARWADETEPVVG</sequence>
<name>A0ABZ0SPE9_9MICO</name>
<organism evidence="2 3">
    <name type="scientific">Microbacterium rhizosphaerae</name>
    <dbReference type="NCBI Taxonomy" id="1678237"/>
    <lineage>
        <taxon>Bacteria</taxon>
        <taxon>Bacillati</taxon>
        <taxon>Actinomycetota</taxon>
        <taxon>Actinomycetes</taxon>
        <taxon>Micrococcales</taxon>
        <taxon>Microbacteriaceae</taxon>
        <taxon>Microbacterium</taxon>
    </lineage>
</organism>
<evidence type="ECO:0000313" key="2">
    <source>
        <dbReference type="EMBL" id="WPR89703.1"/>
    </source>
</evidence>
<dbReference type="RefSeq" id="WP_320942417.1">
    <property type="nucleotide sequence ID" value="NZ_BAABEU010000003.1"/>
</dbReference>
<reference evidence="2 3" key="1">
    <citation type="submission" date="2023-11" db="EMBL/GenBank/DDBJ databases">
        <title>Genome sequence of Microbacterium rhizosphaerae KACC 19337.</title>
        <authorList>
            <person name="Choi H."/>
            <person name="Kim S."/>
            <person name="Kim Y."/>
            <person name="Kwon S.-W."/>
            <person name="Heo J."/>
        </authorList>
    </citation>
    <scope>NUCLEOTIDE SEQUENCE [LARGE SCALE GENOMIC DNA]</scope>
    <source>
        <strain evidence="2 3">KACC 19337</strain>
    </source>
</reference>
<accession>A0ABZ0SPE9</accession>
<dbReference type="Proteomes" id="UP001323798">
    <property type="component" value="Chromosome"/>
</dbReference>
<dbReference type="Pfam" id="PF09509">
    <property type="entry name" value="Hypoth_Ymh"/>
    <property type="match status" value="1"/>
</dbReference>
<protein>
    <submittedName>
        <fullName evidence="2">TIGR02391 family protein</fullName>
    </submittedName>
</protein>
<gene>
    <name evidence="2" type="ORF">SM116_18395</name>
</gene>
<evidence type="ECO:0000259" key="1">
    <source>
        <dbReference type="Pfam" id="PF09509"/>
    </source>
</evidence>
<dbReference type="InterPro" id="IPR012654">
    <property type="entry name" value="CHP02391"/>
</dbReference>
<dbReference type="EMBL" id="CP139368">
    <property type="protein sequence ID" value="WPR89703.1"/>
    <property type="molecule type" value="Genomic_DNA"/>
</dbReference>
<feature type="domain" description="Conserved hypothetical protein CHP02391" evidence="1">
    <location>
        <begin position="105"/>
        <end position="226"/>
    </location>
</feature>
<evidence type="ECO:0000313" key="3">
    <source>
        <dbReference type="Proteomes" id="UP001323798"/>
    </source>
</evidence>
<keyword evidence="3" id="KW-1185">Reference proteome</keyword>
<proteinExistence type="predicted"/>